<keyword evidence="2" id="KW-0479">Metal-binding</keyword>
<dbReference type="FunFam" id="3.40.50.10190:FF:000006">
    <property type="entry name" value="Breast cancer type 1 susceptibility protein homolog"/>
    <property type="match status" value="1"/>
</dbReference>
<feature type="region of interest" description="Disordered" evidence="10">
    <location>
        <begin position="1"/>
        <end position="21"/>
    </location>
</feature>
<dbReference type="PANTHER" id="PTHR13763">
    <property type="entry name" value="BREAST CANCER TYPE 1 SUSCEPTIBILITY PROTEIN BRCA1"/>
    <property type="match status" value="1"/>
</dbReference>
<dbReference type="PROSITE" id="PS00518">
    <property type="entry name" value="ZF_RING_1"/>
    <property type="match status" value="1"/>
</dbReference>
<evidence type="ECO:0000256" key="10">
    <source>
        <dbReference type="SAM" id="MobiDB-lite"/>
    </source>
</evidence>
<dbReference type="Gene3D" id="3.40.50.10190">
    <property type="entry name" value="BRCT domain"/>
    <property type="match status" value="2"/>
</dbReference>
<dbReference type="GO" id="GO:0000724">
    <property type="term" value="P:double-strand break repair via homologous recombination"/>
    <property type="evidence" value="ECO:0007669"/>
    <property type="project" value="UniProtKB-ARBA"/>
</dbReference>
<keyword evidence="4" id="KW-0227">DNA damage</keyword>
<dbReference type="AlphaFoldDB" id="A0A835DJ56"/>
<evidence type="ECO:0000256" key="2">
    <source>
        <dbReference type="ARBA" id="ARBA00022723"/>
    </source>
</evidence>
<keyword evidence="8" id="KW-0539">Nucleus</keyword>
<proteinExistence type="predicted"/>
<evidence type="ECO:0000259" key="11">
    <source>
        <dbReference type="PROSITE" id="PS50089"/>
    </source>
</evidence>
<keyword evidence="7" id="KW-0234">DNA repair</keyword>
<dbReference type="SMART" id="SM00292">
    <property type="entry name" value="BRCT"/>
    <property type="match status" value="2"/>
</dbReference>
<evidence type="ECO:0000256" key="9">
    <source>
        <dbReference type="PROSITE-ProRule" id="PRU00175"/>
    </source>
</evidence>
<evidence type="ECO:0000259" key="12">
    <source>
        <dbReference type="PROSITE" id="PS50172"/>
    </source>
</evidence>
<dbReference type="Pfam" id="PF00533">
    <property type="entry name" value="BRCT"/>
    <property type="match status" value="1"/>
</dbReference>
<name>A0A835DJ56_TETSI</name>
<evidence type="ECO:0000313" key="14">
    <source>
        <dbReference type="EMBL" id="KAF8401959.1"/>
    </source>
</evidence>
<feature type="domain" description="BRCT" evidence="12">
    <location>
        <begin position="544"/>
        <end position="629"/>
    </location>
</feature>
<feature type="compositionally biased region" description="Basic and acidic residues" evidence="10">
    <location>
        <begin position="277"/>
        <end position="298"/>
    </location>
</feature>
<dbReference type="OrthoDB" id="2384350at2759"/>
<evidence type="ECO:0000256" key="6">
    <source>
        <dbReference type="ARBA" id="ARBA00022833"/>
    </source>
</evidence>
<dbReference type="FunFam" id="3.30.40.10:FF:000310">
    <property type="entry name" value="Breast cancer associated RING 1"/>
    <property type="match status" value="1"/>
</dbReference>
<dbReference type="FunFam" id="3.30.40.10:FF:000352">
    <property type="entry name" value="Breast cancer associated RING 1"/>
    <property type="match status" value="1"/>
</dbReference>
<dbReference type="InterPro" id="IPR034732">
    <property type="entry name" value="EPHD"/>
</dbReference>
<keyword evidence="3" id="KW-0677">Repeat</keyword>
<dbReference type="CDD" id="cd17734">
    <property type="entry name" value="BRCT_Bard1_rpt1"/>
    <property type="match status" value="1"/>
</dbReference>
<evidence type="ECO:0000256" key="4">
    <source>
        <dbReference type="ARBA" id="ARBA00022763"/>
    </source>
</evidence>
<dbReference type="PANTHER" id="PTHR13763:SF9">
    <property type="entry name" value="BRCA1-ASSOCIATED RING DOMAIN PROTEIN 1"/>
    <property type="match status" value="1"/>
</dbReference>
<dbReference type="InterPro" id="IPR001357">
    <property type="entry name" value="BRCT_dom"/>
</dbReference>
<dbReference type="GO" id="GO:0005634">
    <property type="term" value="C:nucleus"/>
    <property type="evidence" value="ECO:0007669"/>
    <property type="project" value="UniProtKB-SubCell"/>
</dbReference>
<feature type="compositionally biased region" description="Polar residues" evidence="10">
    <location>
        <begin position="1"/>
        <end position="16"/>
    </location>
</feature>
<evidence type="ECO:0000313" key="15">
    <source>
        <dbReference type="Proteomes" id="UP000655225"/>
    </source>
</evidence>
<sequence>MRKNDCSSSSPLQQTKVPKPLMAGSTDNARFLNPWVFHLQKMGLELKCPLCLNLLNRPILMPCDHIFCSSCIPRSTQFGSECPVCKVPSLDRDLRPVPHMENMVSIYRNMDAVFGANLFHVVSQVDLPDVGRALDQCPGSVNTEKLTKEPIETTMKGNSCNDQPSMPPLTANKKLHVSFHKSKDGVEKSGKPENFSELRDGCKDRAFGRFEGEEVTIFGHRIPSSSPYFQFRDKKMEDGGNWKIDMNQVVQTSPDSPPSFGDAKDLDDYSSAQGSEHSMEKFPAKGSFKRESVDRTSTEMDEGLASRGKEDFFRESKRHKKLNYGLEEMAVKSAAHVQSIFSDSDNVVVSNSESEAKPQGPLSASQPSMISDCSDANGASICVFCQSSRISEASGQMLHYANGKAVAADEANHSNVLHVHTKCIEWAPQVYFVGETVMNLEAEVARGSKLKCSSCGLKGAALGCYAKSCRKSFHVPCAVEISDCRWDCEKFLVLCPTHSSLKFPNERSKSVKNKGMDHSSVTQITCQQSNKFWTASSCAAKEWVLCGSALSAEDKILLAKFASMTGVTVSKFWKPNITHVIAATDEMGSCSRTLKVLMAILNGRWVLTIDWVKACLEAMRAVDEEPYEVSRDIHGCLDGPKNGRLRIMENVPKLFSGLNFYFCGDFVPSYKGYLQDLILAAGGTVLKDNYVSVSQGCDAQATPTTLVVYSLDPPQRCNFGEEFIIMENRIKEAEEFAAENGSRVIGHTWLLESIAACKLQSFAC</sequence>
<dbReference type="InterPro" id="IPR036420">
    <property type="entry name" value="BRCT_dom_sf"/>
</dbReference>
<dbReference type="OMA" id="NTICAFC"/>
<reference evidence="14 15" key="1">
    <citation type="submission" date="2020-04" db="EMBL/GenBank/DDBJ databases">
        <title>Plant Genome Project.</title>
        <authorList>
            <person name="Zhang R.-G."/>
        </authorList>
    </citation>
    <scope>NUCLEOTIDE SEQUENCE [LARGE SCALE GENOMIC DNA]</scope>
    <source>
        <strain evidence="14">YNK0</strain>
        <tissue evidence="14">Leaf</tissue>
    </source>
</reference>
<dbReference type="InterPro" id="IPR001841">
    <property type="entry name" value="Znf_RING"/>
</dbReference>
<dbReference type="SUPFAM" id="SSF52113">
    <property type="entry name" value="BRCT domain"/>
    <property type="match status" value="2"/>
</dbReference>
<dbReference type="GO" id="GO:0008270">
    <property type="term" value="F:zinc ion binding"/>
    <property type="evidence" value="ECO:0007669"/>
    <property type="project" value="UniProtKB-KW"/>
</dbReference>
<feature type="domain" description="RING-type" evidence="11">
    <location>
        <begin position="48"/>
        <end position="86"/>
    </location>
</feature>
<accession>A0A835DJ56</accession>
<dbReference type="PROSITE" id="PS50172">
    <property type="entry name" value="BRCT"/>
    <property type="match status" value="2"/>
</dbReference>
<keyword evidence="5 9" id="KW-0863">Zinc-finger</keyword>
<dbReference type="Gene3D" id="3.30.40.10">
    <property type="entry name" value="Zinc/RING finger domain, C3HC4 (zinc finger)"/>
    <property type="match status" value="2"/>
</dbReference>
<evidence type="ECO:0000259" key="13">
    <source>
        <dbReference type="PROSITE" id="PS51805"/>
    </source>
</evidence>
<dbReference type="Proteomes" id="UP000655225">
    <property type="component" value="Unassembled WGS sequence"/>
</dbReference>
<comment type="caution">
    <text evidence="14">The sequence shown here is derived from an EMBL/GenBank/DDBJ whole genome shotgun (WGS) entry which is preliminary data.</text>
</comment>
<feature type="region of interest" description="Disordered" evidence="10">
    <location>
        <begin position="249"/>
        <end position="303"/>
    </location>
</feature>
<dbReference type="InterPro" id="IPR013083">
    <property type="entry name" value="Znf_RING/FYVE/PHD"/>
</dbReference>
<organism evidence="14 15">
    <name type="scientific">Tetracentron sinense</name>
    <name type="common">Spur-leaf</name>
    <dbReference type="NCBI Taxonomy" id="13715"/>
    <lineage>
        <taxon>Eukaryota</taxon>
        <taxon>Viridiplantae</taxon>
        <taxon>Streptophyta</taxon>
        <taxon>Embryophyta</taxon>
        <taxon>Tracheophyta</taxon>
        <taxon>Spermatophyta</taxon>
        <taxon>Magnoliopsida</taxon>
        <taxon>Trochodendrales</taxon>
        <taxon>Trochodendraceae</taxon>
        <taxon>Tetracentron</taxon>
    </lineage>
</organism>
<dbReference type="GO" id="GO:0045944">
    <property type="term" value="P:positive regulation of transcription by RNA polymerase II"/>
    <property type="evidence" value="ECO:0007669"/>
    <property type="project" value="TreeGrafter"/>
</dbReference>
<dbReference type="SUPFAM" id="SSF57850">
    <property type="entry name" value="RING/U-box"/>
    <property type="match status" value="1"/>
</dbReference>
<comment type="subcellular location">
    <subcellularLocation>
        <location evidence="1">Nucleus</location>
    </subcellularLocation>
</comment>
<dbReference type="InterPro" id="IPR039503">
    <property type="entry name" value="BARD1_Znf-RING"/>
</dbReference>
<dbReference type="InterPro" id="IPR031099">
    <property type="entry name" value="BRCA1-associated"/>
</dbReference>
<keyword evidence="15" id="KW-1185">Reference proteome</keyword>
<protein>
    <submittedName>
        <fullName evidence="14">Uncharacterized protein</fullName>
    </submittedName>
</protein>
<dbReference type="EMBL" id="JABCRI010000008">
    <property type="protein sequence ID" value="KAF8401959.1"/>
    <property type="molecule type" value="Genomic_DNA"/>
</dbReference>
<keyword evidence="6" id="KW-0862">Zinc</keyword>
<evidence type="ECO:0000256" key="8">
    <source>
        <dbReference type="ARBA" id="ARBA00023242"/>
    </source>
</evidence>
<dbReference type="SMART" id="SM00184">
    <property type="entry name" value="RING"/>
    <property type="match status" value="1"/>
</dbReference>
<evidence type="ECO:0000256" key="3">
    <source>
        <dbReference type="ARBA" id="ARBA00022737"/>
    </source>
</evidence>
<dbReference type="CDD" id="cd23146">
    <property type="entry name" value="RING-HC_AtBARD1-like"/>
    <property type="match status" value="1"/>
</dbReference>
<evidence type="ECO:0000256" key="1">
    <source>
        <dbReference type="ARBA" id="ARBA00004123"/>
    </source>
</evidence>
<dbReference type="PROSITE" id="PS50089">
    <property type="entry name" value="ZF_RING_2"/>
    <property type="match status" value="1"/>
</dbReference>
<gene>
    <name evidence="14" type="ORF">HHK36_012910</name>
</gene>
<dbReference type="GO" id="GO:0004842">
    <property type="term" value="F:ubiquitin-protein transferase activity"/>
    <property type="evidence" value="ECO:0007669"/>
    <property type="project" value="TreeGrafter"/>
</dbReference>
<evidence type="ECO:0000256" key="5">
    <source>
        <dbReference type="ARBA" id="ARBA00022771"/>
    </source>
</evidence>
<evidence type="ECO:0000256" key="7">
    <source>
        <dbReference type="ARBA" id="ARBA00023204"/>
    </source>
</evidence>
<dbReference type="InterPro" id="IPR017907">
    <property type="entry name" value="Znf_RING_CS"/>
</dbReference>
<feature type="domain" description="BRCT" evidence="12">
    <location>
        <begin position="650"/>
        <end position="754"/>
    </location>
</feature>
<feature type="domain" description="PHD-type" evidence="13">
    <location>
        <begin position="379"/>
        <end position="499"/>
    </location>
</feature>
<dbReference type="Pfam" id="PF13771">
    <property type="entry name" value="zf-HC5HC2H"/>
    <property type="match status" value="1"/>
</dbReference>
<dbReference type="Pfam" id="PF14835">
    <property type="entry name" value="zf-RING_6"/>
    <property type="match status" value="1"/>
</dbReference>
<dbReference type="PROSITE" id="PS51805">
    <property type="entry name" value="EPHD"/>
    <property type="match status" value="1"/>
</dbReference>